<feature type="modified residue" description="2',4',5'-topaquinone" evidence="8">
    <location>
        <position position="480"/>
    </location>
</feature>
<evidence type="ECO:0000256" key="5">
    <source>
        <dbReference type="ARBA" id="ARBA00023002"/>
    </source>
</evidence>
<dbReference type="InterPro" id="IPR015800">
    <property type="entry name" value="Cu_amine_oxidase_N2"/>
</dbReference>
<dbReference type="InterPro" id="IPR016182">
    <property type="entry name" value="Cu_amine_oxidase_N-reg"/>
</dbReference>
<dbReference type="GO" id="GO:0005886">
    <property type="term" value="C:plasma membrane"/>
    <property type="evidence" value="ECO:0007669"/>
    <property type="project" value="TreeGrafter"/>
</dbReference>
<comment type="PTM">
    <text evidence="8 9">Topaquinone (TPQ) is generated by copper-dependent autoxidation of a specific tyrosyl residue.</text>
</comment>
<evidence type="ECO:0000313" key="14">
    <source>
        <dbReference type="EMBL" id="EJT80227.1"/>
    </source>
</evidence>
<dbReference type="PRINTS" id="PR00766">
    <property type="entry name" value="CUDAOXIDASE"/>
</dbReference>
<dbReference type="STRING" id="644352.J3NG37"/>
<keyword evidence="6 9" id="KW-0186">Copper</keyword>
<dbReference type="InterPro" id="IPR000269">
    <property type="entry name" value="Cu_amine_oxidase"/>
</dbReference>
<dbReference type="SUPFAM" id="SSF54416">
    <property type="entry name" value="Amine oxidase N-terminal region"/>
    <property type="match status" value="2"/>
</dbReference>
<dbReference type="EC" id="1.4.3.-" evidence="9"/>
<keyword evidence="3 9" id="KW-0479">Metal-binding</keyword>
<dbReference type="VEuPathDB" id="FungiDB:GGTG_00230"/>
<feature type="domain" description="Copper amine oxidase N2-terminal" evidence="12">
    <location>
        <begin position="64"/>
        <end position="147"/>
    </location>
</feature>
<dbReference type="PROSITE" id="PS01164">
    <property type="entry name" value="COPPER_AMINE_OXID_1"/>
    <property type="match status" value="1"/>
</dbReference>
<protein>
    <recommendedName>
        <fullName evidence="9">Amine oxidase</fullName>
        <ecNumber evidence="9">1.4.3.-</ecNumber>
    </recommendedName>
</protein>
<reference evidence="14" key="3">
    <citation type="submission" date="2010-09" db="EMBL/GenBank/DDBJ databases">
        <title>Annotation of Gaeumannomyces graminis var. tritici R3-111a-1.</title>
        <authorList>
            <consortium name="The Broad Institute Genome Sequencing Platform"/>
            <person name="Ma L.-J."/>
            <person name="Dead R."/>
            <person name="Young S.K."/>
            <person name="Zeng Q."/>
            <person name="Gargeya S."/>
            <person name="Fitzgerald M."/>
            <person name="Haas B."/>
            <person name="Abouelleil A."/>
            <person name="Alvarado L."/>
            <person name="Arachchi H.M."/>
            <person name="Berlin A."/>
            <person name="Brown A."/>
            <person name="Chapman S.B."/>
            <person name="Chen Z."/>
            <person name="Dunbar C."/>
            <person name="Freedman E."/>
            <person name="Gearin G."/>
            <person name="Gellesch M."/>
            <person name="Goldberg J."/>
            <person name="Griggs A."/>
            <person name="Gujja S."/>
            <person name="Heiman D."/>
            <person name="Howarth C."/>
            <person name="Larson L."/>
            <person name="Lui A."/>
            <person name="MacDonald P.J.P."/>
            <person name="Mehta T."/>
            <person name="Montmayeur A."/>
            <person name="Murphy C."/>
            <person name="Neiman D."/>
            <person name="Pearson M."/>
            <person name="Priest M."/>
            <person name="Roberts A."/>
            <person name="Saif S."/>
            <person name="Shea T."/>
            <person name="Shenoy N."/>
            <person name="Sisk P."/>
            <person name="Stolte C."/>
            <person name="Sykes S."/>
            <person name="Yandava C."/>
            <person name="Wortman J."/>
            <person name="Nusbaum C."/>
            <person name="Birren B."/>
        </authorList>
    </citation>
    <scope>NUCLEOTIDE SEQUENCE</scope>
    <source>
        <strain evidence="14">R3-111a-1</strain>
    </source>
</reference>
<dbReference type="InterPro" id="IPR015798">
    <property type="entry name" value="Cu_amine_oxidase_C"/>
</dbReference>
<keyword evidence="16" id="KW-1185">Reference proteome</keyword>
<comment type="cofactor">
    <cofactor evidence="1">
        <name>Cu cation</name>
        <dbReference type="ChEBI" id="CHEBI:23378"/>
    </cofactor>
</comment>
<comment type="similarity">
    <text evidence="2 9">Belongs to the copper/topaquinone oxidase family.</text>
</comment>
<dbReference type="GO" id="GO:0009308">
    <property type="term" value="P:amine metabolic process"/>
    <property type="evidence" value="ECO:0007669"/>
    <property type="project" value="UniProtKB-UniRule"/>
</dbReference>
<evidence type="ECO:0000256" key="1">
    <source>
        <dbReference type="ARBA" id="ARBA00001935"/>
    </source>
</evidence>
<proteinExistence type="inferred from homology"/>
<dbReference type="Proteomes" id="UP000006039">
    <property type="component" value="Unassembled WGS sequence"/>
</dbReference>
<gene>
    <name evidence="15" type="primary">20340688</name>
    <name evidence="14" type="ORF">GGTG_00230</name>
</gene>
<comment type="cofactor">
    <cofactor evidence="9">
        <name>Cu cation</name>
        <dbReference type="ChEBI" id="CHEBI:23378"/>
    </cofactor>
    <text evidence="9">Contains 1 topaquinone per subunit.</text>
</comment>
<dbReference type="GO" id="GO:0048038">
    <property type="term" value="F:quinone binding"/>
    <property type="evidence" value="ECO:0007669"/>
    <property type="project" value="InterPro"/>
</dbReference>
<evidence type="ECO:0000256" key="9">
    <source>
        <dbReference type="RuleBase" id="RU000672"/>
    </source>
</evidence>
<evidence type="ECO:0000256" key="4">
    <source>
        <dbReference type="ARBA" id="ARBA00022772"/>
    </source>
</evidence>
<evidence type="ECO:0000313" key="16">
    <source>
        <dbReference type="Proteomes" id="UP000006039"/>
    </source>
</evidence>
<dbReference type="Pfam" id="PF02727">
    <property type="entry name" value="Cu_amine_oxidN2"/>
    <property type="match status" value="1"/>
</dbReference>
<dbReference type="Gene3D" id="3.10.450.40">
    <property type="match status" value="2"/>
</dbReference>
<feature type="domain" description="DUF1965" evidence="13">
    <location>
        <begin position="249"/>
        <end position="298"/>
    </location>
</feature>
<dbReference type="OrthoDB" id="3341590at2759"/>
<evidence type="ECO:0000256" key="3">
    <source>
        <dbReference type="ARBA" id="ARBA00022723"/>
    </source>
</evidence>
<evidence type="ECO:0000313" key="15">
    <source>
        <dbReference type="EnsemblFungi" id="EJT80227"/>
    </source>
</evidence>
<keyword evidence="5 9" id="KW-0560">Oxidoreductase</keyword>
<evidence type="ECO:0000256" key="7">
    <source>
        <dbReference type="PIRSR" id="PIRSR600269-50"/>
    </source>
</evidence>
<evidence type="ECO:0000256" key="6">
    <source>
        <dbReference type="ARBA" id="ARBA00023008"/>
    </source>
</evidence>
<feature type="active site" description="Schiff-base intermediate with substrate; via topaquinone" evidence="7">
    <location>
        <position position="480"/>
    </location>
</feature>
<reference evidence="14" key="2">
    <citation type="submission" date="2010-07" db="EMBL/GenBank/DDBJ databases">
        <authorList>
            <consortium name="The Broad Institute Genome Sequencing Platform"/>
            <consortium name="Broad Institute Genome Sequencing Center for Infectious Disease"/>
            <person name="Ma L.-J."/>
            <person name="Dead R."/>
            <person name="Young S."/>
            <person name="Zeng Q."/>
            <person name="Koehrsen M."/>
            <person name="Alvarado L."/>
            <person name="Berlin A."/>
            <person name="Chapman S.B."/>
            <person name="Chen Z."/>
            <person name="Freedman E."/>
            <person name="Gellesch M."/>
            <person name="Goldberg J."/>
            <person name="Griggs A."/>
            <person name="Gujja S."/>
            <person name="Heilman E.R."/>
            <person name="Heiman D."/>
            <person name="Hepburn T."/>
            <person name="Howarth C."/>
            <person name="Jen D."/>
            <person name="Larson L."/>
            <person name="Mehta T."/>
            <person name="Neiman D."/>
            <person name="Pearson M."/>
            <person name="Roberts A."/>
            <person name="Saif S."/>
            <person name="Shea T."/>
            <person name="Shenoy N."/>
            <person name="Sisk P."/>
            <person name="Stolte C."/>
            <person name="Sykes S."/>
            <person name="Walk T."/>
            <person name="White J."/>
            <person name="Yandava C."/>
            <person name="Haas B."/>
            <person name="Nusbaum C."/>
            <person name="Birren B."/>
        </authorList>
    </citation>
    <scope>NUCLEOTIDE SEQUENCE</scope>
    <source>
        <strain evidence="14">R3-111a-1</strain>
    </source>
</reference>
<dbReference type="PANTHER" id="PTHR10638">
    <property type="entry name" value="COPPER AMINE OXIDASE"/>
    <property type="match status" value="1"/>
</dbReference>
<accession>J3NG37</accession>
<reference evidence="15" key="5">
    <citation type="submission" date="2018-04" db="UniProtKB">
        <authorList>
            <consortium name="EnsemblFungi"/>
        </authorList>
    </citation>
    <scope>IDENTIFICATION</scope>
    <source>
        <strain evidence="15">R3-111a-1</strain>
    </source>
</reference>
<name>J3NG37_GAET3</name>
<dbReference type="Pfam" id="PF09248">
    <property type="entry name" value="DUF1965"/>
    <property type="match status" value="1"/>
</dbReference>
<feature type="domain" description="Copper amine oxidase catalytic" evidence="11">
    <location>
        <begin position="325"/>
        <end position="726"/>
    </location>
</feature>
<dbReference type="GeneID" id="20340688"/>
<dbReference type="eggNOG" id="KOG1186">
    <property type="taxonomic scope" value="Eukaryota"/>
</dbReference>
<dbReference type="EnsemblFungi" id="EJT80227">
    <property type="protein sequence ID" value="EJT80227"/>
    <property type="gene ID" value="GGTG_00230"/>
</dbReference>
<dbReference type="GO" id="GO:0008131">
    <property type="term" value="F:primary methylamine oxidase activity"/>
    <property type="evidence" value="ECO:0007669"/>
    <property type="project" value="InterPro"/>
</dbReference>
<dbReference type="InterPro" id="IPR049948">
    <property type="entry name" value="Cu_Am_ox_TPQ-bd"/>
</dbReference>
<dbReference type="EMBL" id="GL385395">
    <property type="protein sequence ID" value="EJT80227.1"/>
    <property type="molecule type" value="Genomic_DNA"/>
</dbReference>
<keyword evidence="4 7" id="KW-0801">TPQ</keyword>
<reference evidence="15" key="4">
    <citation type="journal article" date="2015" name="G3 (Bethesda)">
        <title>Genome sequences of three phytopathogenic species of the Magnaporthaceae family of fungi.</title>
        <authorList>
            <person name="Okagaki L.H."/>
            <person name="Nunes C.C."/>
            <person name="Sailsbery J."/>
            <person name="Clay B."/>
            <person name="Brown D."/>
            <person name="John T."/>
            <person name="Oh Y."/>
            <person name="Young N."/>
            <person name="Fitzgerald M."/>
            <person name="Haas B.J."/>
            <person name="Zeng Q."/>
            <person name="Young S."/>
            <person name="Adiconis X."/>
            <person name="Fan L."/>
            <person name="Levin J.Z."/>
            <person name="Mitchell T.K."/>
            <person name="Okubara P.A."/>
            <person name="Farman M.L."/>
            <person name="Kohn L.M."/>
            <person name="Birren B."/>
            <person name="Ma L.-J."/>
            <person name="Dean R.A."/>
        </authorList>
    </citation>
    <scope>NUCLEOTIDE SEQUENCE</scope>
    <source>
        <strain evidence="15">R3-111a-1</strain>
    </source>
</reference>
<keyword evidence="10" id="KW-0732">Signal</keyword>
<dbReference type="PANTHER" id="PTHR10638:SF20">
    <property type="entry name" value="AMINE OXIDASE"/>
    <property type="match status" value="1"/>
</dbReference>
<dbReference type="AlphaFoldDB" id="J3NG37"/>
<dbReference type="GO" id="GO:0005507">
    <property type="term" value="F:copper ion binding"/>
    <property type="evidence" value="ECO:0007669"/>
    <property type="project" value="InterPro"/>
</dbReference>
<dbReference type="InterPro" id="IPR036460">
    <property type="entry name" value="Cu_amine_oxidase_C_sf"/>
</dbReference>
<evidence type="ECO:0000256" key="2">
    <source>
        <dbReference type="ARBA" id="ARBA00007983"/>
    </source>
</evidence>
<dbReference type="Gene3D" id="2.70.98.20">
    <property type="entry name" value="Copper amine oxidase, catalytic domain"/>
    <property type="match status" value="1"/>
</dbReference>
<sequence>MRSAPFALVVFGLLGLGDAAPNVRFSPRGQARPSLRTRDTCPAPVDIPVKAPKANPFGALTAAEMTAVVGFLSDNKALNLTNSTNPTLAINDNYIFHIEALKPNKTDVLSYLDNNGPAVPRYARVVLNEGAKNPPVIAEYSVGPLPLSDKTKVESLDHIYNGPNGGKIHWNGGWLMNGPRATAVDVIVNQTTSAIADIMQDLVDFQYFGSSDKRSTGTYFFTNPYSTDGSTANAWAAWRRAGLASYGQPSDLYISWDLAGTDPSLWKLRMIVYDLKVYKSVEELREAWVAKRINKNPPPSRNIDYLRKDRKGGPVRELEDRFAPTMLQLDGKRYKVDKEDKYVEYLGWTFYMRYDRDVGIQFYDIKFKGERIIYELSLQDAIAQYAGNNPFQANTAYMDRFYGIGSQAGRLVPGYDCPYGATYLNSTYTSGITVFHQPGNICIFETDIGTPITRHAEAEYLQAAKGSKLVVRMIGTIGNYDYLWDYGFWVDGTVTVDAHASGYVQANYYRPDDEGLWGPRIEETIAGTLHSHVMNFKVDFDLVDSKNTFQKTEIVVENVTQPWFPERGAFEMMKYKVSELQTEDEGLLQTPANGQAMYAVINKEHKNKWGVPRGYRILPGLSNVVLPSKNSPFFIKNAQFAKQPFAVSRQHDTEPDSSSSLNQNVPEAPMVEFYKFFDGEGLVQEDLVAWVNLGMQHYTRAEDVPNTIMSEAHSSIMFAPQNWGNTELTTDLSNAIIYNSDGKIAEGVQPFTNGVNAPSCLNAGAEDSLAGIFSARAQGKASLPHNGPVQVPPSAGA</sequence>
<evidence type="ECO:0000256" key="10">
    <source>
        <dbReference type="SAM" id="SignalP"/>
    </source>
</evidence>
<organism evidence="14">
    <name type="scientific">Gaeumannomyces tritici (strain R3-111a-1)</name>
    <name type="common">Wheat and barley take-all root rot fungus</name>
    <name type="synonym">Gaeumannomyces graminis var. tritici</name>
    <dbReference type="NCBI Taxonomy" id="644352"/>
    <lineage>
        <taxon>Eukaryota</taxon>
        <taxon>Fungi</taxon>
        <taxon>Dikarya</taxon>
        <taxon>Ascomycota</taxon>
        <taxon>Pezizomycotina</taxon>
        <taxon>Sordariomycetes</taxon>
        <taxon>Sordariomycetidae</taxon>
        <taxon>Magnaporthales</taxon>
        <taxon>Magnaporthaceae</taxon>
        <taxon>Gaeumannomyces</taxon>
    </lineage>
</organism>
<dbReference type="Pfam" id="PF01179">
    <property type="entry name" value="Cu_amine_oxid"/>
    <property type="match status" value="1"/>
</dbReference>
<evidence type="ECO:0000259" key="11">
    <source>
        <dbReference type="Pfam" id="PF01179"/>
    </source>
</evidence>
<evidence type="ECO:0000259" key="13">
    <source>
        <dbReference type="Pfam" id="PF09248"/>
    </source>
</evidence>
<feature type="active site" description="Proton acceptor" evidence="7">
    <location>
        <position position="399"/>
    </location>
</feature>
<dbReference type="HOGENOM" id="CLU_015739_0_0_1"/>
<reference evidence="16" key="1">
    <citation type="submission" date="2010-07" db="EMBL/GenBank/DDBJ databases">
        <title>The genome sequence of Gaeumannomyces graminis var. tritici strain R3-111a-1.</title>
        <authorList>
            <consortium name="The Broad Institute Genome Sequencing Platform"/>
            <person name="Ma L.-J."/>
            <person name="Dead R."/>
            <person name="Young S."/>
            <person name="Zeng Q."/>
            <person name="Koehrsen M."/>
            <person name="Alvarado L."/>
            <person name="Berlin A."/>
            <person name="Chapman S.B."/>
            <person name="Chen Z."/>
            <person name="Freedman E."/>
            <person name="Gellesch M."/>
            <person name="Goldberg J."/>
            <person name="Griggs A."/>
            <person name="Gujja S."/>
            <person name="Heilman E.R."/>
            <person name="Heiman D."/>
            <person name="Hepburn T."/>
            <person name="Howarth C."/>
            <person name="Jen D."/>
            <person name="Larson L."/>
            <person name="Mehta T."/>
            <person name="Neiman D."/>
            <person name="Pearson M."/>
            <person name="Roberts A."/>
            <person name="Saif S."/>
            <person name="Shea T."/>
            <person name="Shenoy N."/>
            <person name="Sisk P."/>
            <person name="Stolte C."/>
            <person name="Sykes S."/>
            <person name="Walk T."/>
            <person name="White J."/>
            <person name="Yandava C."/>
            <person name="Haas B."/>
            <person name="Nusbaum C."/>
            <person name="Birren B."/>
        </authorList>
    </citation>
    <scope>NUCLEOTIDE SEQUENCE [LARGE SCALE GENOMIC DNA]</scope>
    <source>
        <strain evidence="16">R3-111a-1</strain>
    </source>
</reference>
<feature type="signal peptide" evidence="10">
    <location>
        <begin position="1"/>
        <end position="19"/>
    </location>
</feature>
<dbReference type="SUPFAM" id="SSF49998">
    <property type="entry name" value="Amine oxidase catalytic domain"/>
    <property type="match status" value="1"/>
</dbReference>
<evidence type="ECO:0000259" key="12">
    <source>
        <dbReference type="Pfam" id="PF02727"/>
    </source>
</evidence>
<feature type="chain" id="PRO_5015094071" description="Amine oxidase" evidence="10">
    <location>
        <begin position="20"/>
        <end position="797"/>
    </location>
</feature>
<evidence type="ECO:0000256" key="8">
    <source>
        <dbReference type="PIRSR" id="PIRSR600269-51"/>
    </source>
</evidence>
<dbReference type="InterPro" id="IPR015328">
    <property type="entry name" value="DUF1965"/>
</dbReference>
<dbReference type="RefSeq" id="XP_009216236.1">
    <property type="nucleotide sequence ID" value="XM_009217972.1"/>
</dbReference>